<evidence type="ECO:0000313" key="3">
    <source>
        <dbReference type="Proteomes" id="UP000054266"/>
    </source>
</evidence>
<organism evidence="2 3">
    <name type="scientific">Phialophora macrospora</name>
    <dbReference type="NCBI Taxonomy" id="1851006"/>
    <lineage>
        <taxon>Eukaryota</taxon>
        <taxon>Fungi</taxon>
        <taxon>Dikarya</taxon>
        <taxon>Ascomycota</taxon>
        <taxon>Pezizomycotina</taxon>
        <taxon>Eurotiomycetes</taxon>
        <taxon>Chaetothyriomycetidae</taxon>
        <taxon>Chaetothyriales</taxon>
        <taxon>Herpotrichiellaceae</taxon>
        <taxon>Phialophora</taxon>
    </lineage>
</organism>
<dbReference type="AlphaFoldDB" id="A0A0D2G481"/>
<dbReference type="STRING" id="5601.A0A0D2G481"/>
<name>A0A0D2G481_9EURO</name>
<dbReference type="PANTHER" id="PTHR43792">
    <property type="entry name" value="GNAT FAMILY, PUTATIVE (AFU_ORTHOLOGUE AFUA_3G00765)-RELATED-RELATED"/>
    <property type="match status" value="1"/>
</dbReference>
<dbReference type="GO" id="GO:0016747">
    <property type="term" value="F:acyltransferase activity, transferring groups other than amino-acyl groups"/>
    <property type="evidence" value="ECO:0007669"/>
    <property type="project" value="InterPro"/>
</dbReference>
<keyword evidence="3" id="KW-1185">Reference proteome</keyword>
<dbReference type="HOGENOM" id="CLU_013985_3_6_1"/>
<feature type="domain" description="N-acetyltransferase" evidence="1">
    <location>
        <begin position="56"/>
        <end position="214"/>
    </location>
</feature>
<dbReference type="Pfam" id="PF13302">
    <property type="entry name" value="Acetyltransf_3"/>
    <property type="match status" value="1"/>
</dbReference>
<dbReference type="Proteomes" id="UP000054266">
    <property type="component" value="Unassembled WGS sequence"/>
</dbReference>
<dbReference type="EMBL" id="KN846959">
    <property type="protein sequence ID" value="KIW66884.1"/>
    <property type="molecule type" value="Genomic_DNA"/>
</dbReference>
<dbReference type="PROSITE" id="PS51186">
    <property type="entry name" value="GNAT"/>
    <property type="match status" value="1"/>
</dbReference>
<dbReference type="InterPro" id="IPR016181">
    <property type="entry name" value="Acyl_CoA_acyltransferase"/>
</dbReference>
<dbReference type="Gene3D" id="3.40.630.30">
    <property type="match status" value="1"/>
</dbReference>
<sequence>MVYTHPPTVLEKRVAGAIAQGIQRPRILGRPKMTLRIPPAVNHLEDGRVEIATPRLLLRGAREDDVAGLYVAFSDPEVMRYWSTQPHTTHLETSTWTRNMIAAPQNGTTDFIIIHKATAYSIGKIGVWQDQEIGFLLSRLYWGQGLAQEALHGVLSYLFGEKGMEEVTADVDPRNHRSIRLLEGVGFARTGFKEQTWEVGGEWVDSLYLGLRRERWVARENCQP</sequence>
<reference evidence="2 3" key="1">
    <citation type="submission" date="2015-01" db="EMBL/GenBank/DDBJ databases">
        <title>The Genome Sequence of Capronia semiimmersa CBS27337.</title>
        <authorList>
            <consortium name="The Broad Institute Genomics Platform"/>
            <person name="Cuomo C."/>
            <person name="de Hoog S."/>
            <person name="Gorbushina A."/>
            <person name="Stielow B."/>
            <person name="Teixiera M."/>
            <person name="Abouelleil A."/>
            <person name="Chapman S.B."/>
            <person name="Priest M."/>
            <person name="Young S.K."/>
            <person name="Wortman J."/>
            <person name="Nusbaum C."/>
            <person name="Birren B."/>
        </authorList>
    </citation>
    <scope>NUCLEOTIDE SEQUENCE [LARGE SCALE GENOMIC DNA]</scope>
    <source>
        <strain evidence="2 3">CBS 27337</strain>
    </source>
</reference>
<proteinExistence type="predicted"/>
<dbReference type="PANTHER" id="PTHR43792:SF16">
    <property type="entry name" value="N-ACETYLTRANSFERASE DOMAIN-CONTAINING PROTEIN"/>
    <property type="match status" value="1"/>
</dbReference>
<protein>
    <recommendedName>
        <fullName evidence="1">N-acetyltransferase domain-containing protein</fullName>
    </recommendedName>
</protein>
<accession>A0A0D2G481</accession>
<gene>
    <name evidence="2" type="ORF">PV04_06174</name>
</gene>
<evidence type="ECO:0000313" key="2">
    <source>
        <dbReference type="EMBL" id="KIW66884.1"/>
    </source>
</evidence>
<dbReference type="SUPFAM" id="SSF55729">
    <property type="entry name" value="Acyl-CoA N-acyltransferases (Nat)"/>
    <property type="match status" value="1"/>
</dbReference>
<dbReference type="InterPro" id="IPR051531">
    <property type="entry name" value="N-acetyltransferase"/>
</dbReference>
<evidence type="ECO:0000259" key="1">
    <source>
        <dbReference type="PROSITE" id="PS51186"/>
    </source>
</evidence>
<dbReference type="InterPro" id="IPR000182">
    <property type="entry name" value="GNAT_dom"/>
</dbReference>